<dbReference type="GO" id="GO:0005737">
    <property type="term" value="C:cytoplasm"/>
    <property type="evidence" value="ECO:0007669"/>
    <property type="project" value="TreeGrafter"/>
</dbReference>
<dbReference type="Pfam" id="PF08028">
    <property type="entry name" value="Acyl-CoA_dh_2"/>
    <property type="match status" value="1"/>
</dbReference>
<dbReference type="InterPro" id="IPR013107">
    <property type="entry name" value="Acyl-CoA_DH_C"/>
</dbReference>
<keyword evidence="1" id="KW-0560">Oxidoreductase</keyword>
<dbReference type="Gene3D" id="2.40.110.10">
    <property type="entry name" value="Butyryl-CoA Dehydrogenase, subunit A, domain 2"/>
    <property type="match status" value="1"/>
</dbReference>
<gene>
    <name evidence="4" type="ORF">DY262_21060</name>
</gene>
<dbReference type="EMBL" id="QVLS01000019">
    <property type="protein sequence ID" value="RFP75576.1"/>
    <property type="molecule type" value="Genomic_DNA"/>
</dbReference>
<dbReference type="PIRSF" id="PIRSF016578">
    <property type="entry name" value="HsaA"/>
    <property type="match status" value="1"/>
</dbReference>
<feature type="transmembrane region" description="Helical" evidence="2">
    <location>
        <begin position="243"/>
        <end position="267"/>
    </location>
</feature>
<dbReference type="GO" id="GO:0003995">
    <property type="term" value="F:acyl-CoA dehydrogenase activity"/>
    <property type="evidence" value="ECO:0007669"/>
    <property type="project" value="TreeGrafter"/>
</dbReference>
<proteinExistence type="predicted"/>
<dbReference type="InterPro" id="IPR046373">
    <property type="entry name" value="Acyl-CoA_Oxase/DH_mid-dom_sf"/>
</dbReference>
<evidence type="ECO:0000259" key="3">
    <source>
        <dbReference type="Pfam" id="PF08028"/>
    </source>
</evidence>
<comment type="caution">
    <text evidence="4">The sequence shown here is derived from an EMBL/GenBank/DDBJ whole genome shotgun (WGS) entry which is preliminary data.</text>
</comment>
<dbReference type="Proteomes" id="UP000261931">
    <property type="component" value="Unassembled WGS sequence"/>
</dbReference>
<dbReference type="InterPro" id="IPR050741">
    <property type="entry name" value="Acyl-CoA_dehydrogenase"/>
</dbReference>
<keyword evidence="2" id="KW-0812">Transmembrane</keyword>
<keyword evidence="5" id="KW-1185">Reference proteome</keyword>
<dbReference type="GO" id="GO:0050660">
    <property type="term" value="F:flavin adenine dinucleotide binding"/>
    <property type="evidence" value="ECO:0007669"/>
    <property type="project" value="InterPro"/>
</dbReference>
<dbReference type="RefSeq" id="WP_116961013.1">
    <property type="nucleotide sequence ID" value="NZ_QVLS01000019.1"/>
</dbReference>
<reference evidence="4 5" key="1">
    <citation type="submission" date="2018-08" db="EMBL/GenBank/DDBJ databases">
        <title>Hydrogenophaga sp. LA-38 isolated from sludge.</title>
        <authorList>
            <person name="Im W.-T."/>
        </authorList>
    </citation>
    <scope>NUCLEOTIDE SEQUENCE [LARGE SCALE GENOMIC DNA]</scope>
    <source>
        <strain evidence="4 5">LA-38</strain>
    </source>
</reference>
<dbReference type="SUPFAM" id="SSF47203">
    <property type="entry name" value="Acyl-CoA dehydrogenase C-terminal domain-like"/>
    <property type="match status" value="1"/>
</dbReference>
<keyword evidence="2" id="KW-1133">Transmembrane helix</keyword>
<name>A0A372EDU3_9BURK</name>
<dbReference type="InterPro" id="IPR036250">
    <property type="entry name" value="AcylCo_DH-like_C"/>
</dbReference>
<dbReference type="InterPro" id="IPR037069">
    <property type="entry name" value="AcylCoA_DH/ox_N_sf"/>
</dbReference>
<evidence type="ECO:0000313" key="4">
    <source>
        <dbReference type="EMBL" id="RFP75576.1"/>
    </source>
</evidence>
<dbReference type="Gene3D" id="1.20.140.10">
    <property type="entry name" value="Butyryl-CoA Dehydrogenase, subunit A, domain 3"/>
    <property type="match status" value="1"/>
</dbReference>
<organism evidence="4 5">
    <name type="scientific">Hydrogenophaga borbori</name>
    <dbReference type="NCBI Taxonomy" id="2294117"/>
    <lineage>
        <taxon>Bacteria</taxon>
        <taxon>Pseudomonadati</taxon>
        <taxon>Pseudomonadota</taxon>
        <taxon>Betaproteobacteria</taxon>
        <taxon>Burkholderiales</taxon>
        <taxon>Comamonadaceae</taxon>
        <taxon>Hydrogenophaga</taxon>
    </lineage>
</organism>
<dbReference type="GO" id="GO:0016712">
    <property type="term" value="F:oxidoreductase activity, acting on paired donors, with incorporation or reduction of molecular oxygen, reduced flavin or flavoprotein as one donor, and incorporation of one atom of oxygen"/>
    <property type="evidence" value="ECO:0007669"/>
    <property type="project" value="TreeGrafter"/>
</dbReference>
<dbReference type="AlphaFoldDB" id="A0A372EDU3"/>
<dbReference type="PANTHER" id="PTHR48083">
    <property type="entry name" value="MEDIUM-CHAIN SPECIFIC ACYL-COA DEHYDROGENASE, MITOCHONDRIAL-RELATED"/>
    <property type="match status" value="1"/>
</dbReference>
<accession>A0A372EDU3</accession>
<protein>
    <recommendedName>
        <fullName evidence="3">Acyl-CoA dehydrogenase C-terminal domain-containing protein</fullName>
    </recommendedName>
</protein>
<evidence type="ECO:0000313" key="5">
    <source>
        <dbReference type="Proteomes" id="UP000261931"/>
    </source>
</evidence>
<dbReference type="Gene3D" id="1.10.540.10">
    <property type="entry name" value="Acyl-CoA dehydrogenase/oxidase, N-terminal domain"/>
    <property type="match status" value="1"/>
</dbReference>
<feature type="domain" description="Acyl-CoA dehydrogenase C-terminal" evidence="3">
    <location>
        <begin position="247"/>
        <end position="378"/>
    </location>
</feature>
<dbReference type="InterPro" id="IPR009100">
    <property type="entry name" value="AcylCoA_DH/oxidase_NM_dom_sf"/>
</dbReference>
<dbReference type="SUPFAM" id="SSF56645">
    <property type="entry name" value="Acyl-CoA dehydrogenase NM domain-like"/>
    <property type="match status" value="1"/>
</dbReference>
<sequence length="401" mass="43141">MSRIAPASPAPAIEELVARARGLAPLLRDCAPRHEAERRVSDEAMAAMRGIGLFRIVQPLSCGGWDMHPRALFECAREVARADTAAGWILCLAGVHPWLLGMFEPRFQDEVFAGGRDAVVPVLSGGVGRDVQVRLEGDALRLSGRWLYASGVDVADWLCVMVAVPRDGGPPEQRLAAVPRSAFTVDHASWQVASMRGTGSKDVSLSDCLVPLYRTLSWTDAQRGVYPGQARNHGPMYRMPLNAVFALCTAAGVVGGAFGLLDAVIALGRKRIANATSTAQSEDRHNQIELGQGAAQIHMAHRLIVSDIDEMHAQAERGEPFGQEQRARYRADAALASRMAVAAAGRLVATCGGAILPQGPVERFFRDIHGMASHFLLQAEVGGELYGKTLYGLELPPTTRL</sequence>
<keyword evidence="2" id="KW-0472">Membrane</keyword>
<evidence type="ECO:0000256" key="1">
    <source>
        <dbReference type="ARBA" id="ARBA00023002"/>
    </source>
</evidence>
<evidence type="ECO:0000256" key="2">
    <source>
        <dbReference type="SAM" id="Phobius"/>
    </source>
</evidence>
<dbReference type="GO" id="GO:0033539">
    <property type="term" value="P:fatty acid beta-oxidation using acyl-CoA dehydrogenase"/>
    <property type="evidence" value="ECO:0007669"/>
    <property type="project" value="TreeGrafter"/>
</dbReference>
<dbReference type="PANTHER" id="PTHR48083:SF19">
    <property type="entry name" value="FLAVIN-DEPENDENT MONOOXYGENASE, OXYGENASE SUBUNIT HSAA"/>
    <property type="match status" value="1"/>
</dbReference>